<sequence>MTSTPAETASEPVIALEMMDYDVAVLTTEHRPNSTPSPSSSSQVAISESPASELAVKHEDDDLDLRSFANLHIAIDKTPTDNIFFFKRMTDAGPRFDALMEVGRGELLPGSEYNIENGMWEVHDGLYVLRKTGPSFKVLQSIGKAQYEAGRSWHKAKHIFSLKTCAFLANRDASGSLHVLCLCISGDRFKLVDPNNADVLHNPRWTRRVKEIAKLLDLKMGSPYDSHGKKATAQDVGDWAAGHTEKKLSAFLVYALLQAYGCRTHRKVTIHDLRSLRKTLRAKGIAPRFEIHLTRAPCGTPKKPGKCVAFVQRLSHLTGVEVTINYWEQNVILDGTVPPRTKKKASDFQGNGNEHGGGDDDHASDSEEEDLQTHLAEKYPDDWGLIVRDGFDEVNEDDASSRHSSPFPQQIISPEAVQNFRKKISEKFKRARDDITKPYPPTPVWEDITQSNNFHPKQASTSFYFNDDTPSEGDTPTLADLKLRKNRAAKAEAKEARKQKKREAREKAAAAAAVAASANNNAANVNAAANSSSPGAPGASVIAGRLGALAHSSQRIG</sequence>
<comment type="caution">
    <text evidence="2">The sequence shown here is derived from an EMBL/GenBank/DDBJ whole genome shotgun (WGS) entry which is preliminary data.</text>
</comment>
<accession>A0A9P6I7P4</accession>
<feature type="compositionally biased region" description="Basic and acidic residues" evidence="1">
    <location>
        <begin position="356"/>
        <end position="372"/>
    </location>
</feature>
<reference evidence="2" key="2">
    <citation type="submission" date="2020-11" db="EMBL/GenBank/DDBJ databases">
        <title>Whole genome sequencing of Colletotrichum sp.</title>
        <authorList>
            <person name="Li H."/>
        </authorList>
    </citation>
    <scope>NUCLEOTIDE SEQUENCE</scope>
    <source>
        <strain evidence="2">CkLH20</strain>
    </source>
</reference>
<dbReference type="AlphaFoldDB" id="A0A9P6I7P4"/>
<dbReference type="Proteomes" id="UP000781932">
    <property type="component" value="Unassembled WGS sequence"/>
</dbReference>
<evidence type="ECO:0000313" key="3">
    <source>
        <dbReference type="Proteomes" id="UP000781932"/>
    </source>
</evidence>
<dbReference type="OrthoDB" id="4841107at2759"/>
<dbReference type="RefSeq" id="XP_038747354.1">
    <property type="nucleotide sequence ID" value="XM_038887188.1"/>
</dbReference>
<gene>
    <name evidence="2" type="ORF">CkaCkLH20_04469</name>
</gene>
<organism evidence="2 3">
    <name type="scientific">Colletotrichum karsti</name>
    <dbReference type="NCBI Taxonomy" id="1095194"/>
    <lineage>
        <taxon>Eukaryota</taxon>
        <taxon>Fungi</taxon>
        <taxon>Dikarya</taxon>
        <taxon>Ascomycota</taxon>
        <taxon>Pezizomycotina</taxon>
        <taxon>Sordariomycetes</taxon>
        <taxon>Hypocreomycetidae</taxon>
        <taxon>Glomerellales</taxon>
        <taxon>Glomerellaceae</taxon>
        <taxon>Colletotrichum</taxon>
        <taxon>Colletotrichum boninense species complex</taxon>
    </lineage>
</organism>
<evidence type="ECO:0000256" key="1">
    <source>
        <dbReference type="SAM" id="MobiDB-lite"/>
    </source>
</evidence>
<dbReference type="EMBL" id="JAATWM020000012">
    <property type="protein sequence ID" value="KAF9877893.1"/>
    <property type="molecule type" value="Genomic_DNA"/>
</dbReference>
<evidence type="ECO:0000313" key="2">
    <source>
        <dbReference type="EMBL" id="KAF9877893.1"/>
    </source>
</evidence>
<feature type="compositionally biased region" description="Low complexity" evidence="1">
    <location>
        <begin position="33"/>
        <end position="51"/>
    </location>
</feature>
<proteinExistence type="predicted"/>
<keyword evidence="3" id="KW-1185">Reference proteome</keyword>
<feature type="region of interest" description="Disordered" evidence="1">
    <location>
        <begin position="28"/>
        <end position="51"/>
    </location>
</feature>
<dbReference type="GeneID" id="62160262"/>
<protein>
    <submittedName>
        <fullName evidence="2">Uncharacterized protein</fullName>
    </submittedName>
</protein>
<name>A0A9P6I7P4_9PEZI</name>
<feature type="region of interest" description="Disordered" evidence="1">
    <location>
        <begin position="488"/>
        <end position="508"/>
    </location>
</feature>
<feature type="region of interest" description="Disordered" evidence="1">
    <location>
        <begin position="338"/>
        <end position="372"/>
    </location>
</feature>
<reference evidence="2" key="1">
    <citation type="submission" date="2020-03" db="EMBL/GenBank/DDBJ databases">
        <authorList>
            <person name="He L."/>
        </authorList>
    </citation>
    <scope>NUCLEOTIDE SEQUENCE</scope>
    <source>
        <strain evidence="2">CkLH20</strain>
    </source>
</reference>